<feature type="transmembrane region" description="Helical" evidence="5">
    <location>
        <begin position="172"/>
        <end position="200"/>
    </location>
</feature>
<dbReference type="InterPro" id="IPR017452">
    <property type="entry name" value="GPCR_Rhodpsn_7TM"/>
</dbReference>
<feature type="transmembrane region" description="Helical" evidence="5">
    <location>
        <begin position="88"/>
        <end position="106"/>
    </location>
</feature>
<evidence type="ECO:0000256" key="1">
    <source>
        <dbReference type="ARBA" id="ARBA00004370"/>
    </source>
</evidence>
<dbReference type="GO" id="GO:0016020">
    <property type="term" value="C:membrane"/>
    <property type="evidence" value="ECO:0007669"/>
    <property type="project" value="UniProtKB-SubCell"/>
</dbReference>
<gene>
    <name evidence="7" type="ORF">JYZ213_LOCUS7872</name>
</gene>
<evidence type="ECO:0000256" key="2">
    <source>
        <dbReference type="ARBA" id="ARBA00022692"/>
    </source>
</evidence>
<feature type="transmembrane region" description="Helical" evidence="5">
    <location>
        <begin position="47"/>
        <end position="68"/>
    </location>
</feature>
<sequence length="314" mass="36820">MVNNIGFTLNSITLCINIFTCGISLIILTGILYYLRHNRMKKDDRITIILCANIYTLIFLYTIILMSFNIQAILGQLYVQDFNSPWCLLMGYFAAIFLSMVYWSFANQAFFRLCRIVYSNIKWLQYFWLYIVIPPVEFILVCLLLCPILLWHDIVYLSSDYYCNVANKNIRGIVWLLSLGYGTPLLLLLFIYIYITIYIYRQMNTQTLIVKQRQQRDLVVIRRILITVVLLIALQIPRIVLLIMLFITKQEYTFFARIEWLFISFSMIGLCLSMAIFTPQLRSIILKQFRPSRLVPITGTLAGTLPSRPNNIIE</sequence>
<dbReference type="AlphaFoldDB" id="A0A813WFF1"/>
<comment type="subcellular location">
    <subcellularLocation>
        <location evidence="1">Membrane</location>
    </subcellularLocation>
</comment>
<feature type="transmembrane region" description="Helical" evidence="5">
    <location>
        <begin position="12"/>
        <end position="35"/>
    </location>
</feature>
<name>A0A813WFF1_9BILA</name>
<comment type="caution">
    <text evidence="7">The sequence shown here is derived from an EMBL/GenBank/DDBJ whole genome shotgun (WGS) entry which is preliminary data.</text>
</comment>
<feature type="transmembrane region" description="Helical" evidence="5">
    <location>
        <begin position="260"/>
        <end position="278"/>
    </location>
</feature>
<dbReference type="SUPFAM" id="SSF81321">
    <property type="entry name" value="Family A G protein-coupled receptor-like"/>
    <property type="match status" value="1"/>
</dbReference>
<evidence type="ECO:0000256" key="4">
    <source>
        <dbReference type="ARBA" id="ARBA00023136"/>
    </source>
</evidence>
<dbReference type="Proteomes" id="UP000663845">
    <property type="component" value="Unassembled WGS sequence"/>
</dbReference>
<keyword evidence="2 5" id="KW-0812">Transmembrane</keyword>
<feature type="transmembrane region" description="Helical" evidence="5">
    <location>
        <begin position="220"/>
        <end position="248"/>
    </location>
</feature>
<accession>A0A813WFF1</accession>
<evidence type="ECO:0000256" key="5">
    <source>
        <dbReference type="SAM" id="Phobius"/>
    </source>
</evidence>
<dbReference type="EMBL" id="CAJNOG010000052">
    <property type="protein sequence ID" value="CAF0850519.1"/>
    <property type="molecule type" value="Genomic_DNA"/>
</dbReference>
<reference evidence="7" key="1">
    <citation type="submission" date="2021-02" db="EMBL/GenBank/DDBJ databases">
        <authorList>
            <person name="Nowell W R."/>
        </authorList>
    </citation>
    <scope>NUCLEOTIDE SEQUENCE</scope>
</reference>
<feature type="domain" description="G-protein coupled receptors family 1 profile" evidence="6">
    <location>
        <begin position="26"/>
        <end position="277"/>
    </location>
</feature>
<proteinExistence type="predicted"/>
<protein>
    <recommendedName>
        <fullName evidence="6">G-protein coupled receptors family 1 profile domain-containing protein</fullName>
    </recommendedName>
</protein>
<dbReference type="Gene3D" id="1.20.1070.10">
    <property type="entry name" value="Rhodopsin 7-helix transmembrane proteins"/>
    <property type="match status" value="1"/>
</dbReference>
<keyword evidence="3 5" id="KW-1133">Transmembrane helix</keyword>
<evidence type="ECO:0000256" key="3">
    <source>
        <dbReference type="ARBA" id="ARBA00022989"/>
    </source>
</evidence>
<evidence type="ECO:0000313" key="8">
    <source>
        <dbReference type="Proteomes" id="UP000663845"/>
    </source>
</evidence>
<dbReference type="PROSITE" id="PS50262">
    <property type="entry name" value="G_PROTEIN_RECEP_F1_2"/>
    <property type="match status" value="1"/>
</dbReference>
<evidence type="ECO:0000313" key="7">
    <source>
        <dbReference type="EMBL" id="CAF0850519.1"/>
    </source>
</evidence>
<evidence type="ECO:0000259" key="6">
    <source>
        <dbReference type="PROSITE" id="PS50262"/>
    </source>
</evidence>
<keyword evidence="4 5" id="KW-0472">Membrane</keyword>
<organism evidence="7 8">
    <name type="scientific">Adineta steineri</name>
    <dbReference type="NCBI Taxonomy" id="433720"/>
    <lineage>
        <taxon>Eukaryota</taxon>
        <taxon>Metazoa</taxon>
        <taxon>Spiralia</taxon>
        <taxon>Gnathifera</taxon>
        <taxon>Rotifera</taxon>
        <taxon>Eurotatoria</taxon>
        <taxon>Bdelloidea</taxon>
        <taxon>Adinetida</taxon>
        <taxon>Adinetidae</taxon>
        <taxon>Adineta</taxon>
    </lineage>
</organism>
<feature type="transmembrane region" description="Helical" evidence="5">
    <location>
        <begin position="127"/>
        <end position="152"/>
    </location>
</feature>